<reference evidence="2" key="1">
    <citation type="submission" date="2022-07" db="EMBL/GenBank/DDBJ databases">
        <title>Phylogenomic reconstructions and comparative analyses of Kickxellomycotina fungi.</title>
        <authorList>
            <person name="Reynolds N.K."/>
            <person name="Stajich J.E."/>
            <person name="Barry K."/>
            <person name="Grigoriev I.V."/>
            <person name="Crous P."/>
            <person name="Smith M.E."/>
        </authorList>
    </citation>
    <scope>NUCLEOTIDE SEQUENCE</scope>
    <source>
        <strain evidence="2">RSA 476</strain>
    </source>
</reference>
<protein>
    <submittedName>
        <fullName evidence="2">Uncharacterized protein</fullName>
    </submittedName>
</protein>
<gene>
    <name evidence="2" type="ORF">GGH94_000199</name>
</gene>
<dbReference type="Proteomes" id="UP001140074">
    <property type="component" value="Unassembled WGS sequence"/>
</dbReference>
<sequence>MQTRSIYIQLALATLTFGQLGTFLNDIQTNLNNALEPAKNAANDILNNAAPNIASFVDQAGENAASVASNVVHFATSNQENQVDAQLSSYHNHASALCYRSILAAAGLIAAYI</sequence>
<accession>A0A9W8M635</accession>
<evidence type="ECO:0000313" key="3">
    <source>
        <dbReference type="Proteomes" id="UP001140074"/>
    </source>
</evidence>
<dbReference type="EMBL" id="JANBUY010000004">
    <property type="protein sequence ID" value="KAJ2868359.1"/>
    <property type="molecule type" value="Genomic_DNA"/>
</dbReference>
<evidence type="ECO:0000256" key="1">
    <source>
        <dbReference type="SAM" id="SignalP"/>
    </source>
</evidence>
<feature type="signal peptide" evidence="1">
    <location>
        <begin position="1"/>
        <end position="18"/>
    </location>
</feature>
<keyword evidence="1" id="KW-0732">Signal</keyword>
<name>A0A9W8M635_9FUNG</name>
<dbReference type="AlphaFoldDB" id="A0A9W8M635"/>
<organism evidence="2 3">
    <name type="scientific">Coemansia aciculifera</name>
    <dbReference type="NCBI Taxonomy" id="417176"/>
    <lineage>
        <taxon>Eukaryota</taxon>
        <taxon>Fungi</taxon>
        <taxon>Fungi incertae sedis</taxon>
        <taxon>Zoopagomycota</taxon>
        <taxon>Kickxellomycotina</taxon>
        <taxon>Kickxellomycetes</taxon>
        <taxon>Kickxellales</taxon>
        <taxon>Kickxellaceae</taxon>
        <taxon>Coemansia</taxon>
    </lineage>
</organism>
<keyword evidence="3" id="KW-1185">Reference proteome</keyword>
<comment type="caution">
    <text evidence="2">The sequence shown here is derived from an EMBL/GenBank/DDBJ whole genome shotgun (WGS) entry which is preliminary data.</text>
</comment>
<proteinExistence type="predicted"/>
<evidence type="ECO:0000313" key="2">
    <source>
        <dbReference type="EMBL" id="KAJ2868359.1"/>
    </source>
</evidence>
<feature type="chain" id="PRO_5040780986" evidence="1">
    <location>
        <begin position="19"/>
        <end position="113"/>
    </location>
</feature>